<dbReference type="EMBL" id="LBXN01000024">
    <property type="protein sequence ID" value="KKR33083.1"/>
    <property type="molecule type" value="Genomic_DNA"/>
</dbReference>
<comment type="caution">
    <text evidence="1">The sequence shown here is derived from an EMBL/GenBank/DDBJ whole genome shotgun (WGS) entry which is preliminary data.</text>
</comment>
<name>A0A0G0PYU8_9BACT</name>
<dbReference type="Proteomes" id="UP000034539">
    <property type="component" value="Unassembled WGS sequence"/>
</dbReference>
<gene>
    <name evidence="1" type="ORF">UT63_C0024G0015</name>
</gene>
<sequence length="131" mass="15267">MTDIPKWLPEHERNEIRRGNSTFIPVSLRTRIRHVPSIPCDCGSRTKRIYRGQYVSSERQQNRIIVGGRTVEYICEDKNCGLTFGSHLGSLELCRRARKIFIQNGGQETADAMTEVIRVGREMRRKQRVHR</sequence>
<evidence type="ECO:0000313" key="1">
    <source>
        <dbReference type="EMBL" id="KKR33083.1"/>
    </source>
</evidence>
<proteinExistence type="predicted"/>
<protein>
    <submittedName>
        <fullName evidence="1">Uncharacterized protein</fullName>
    </submittedName>
</protein>
<evidence type="ECO:0000313" key="2">
    <source>
        <dbReference type="Proteomes" id="UP000034539"/>
    </source>
</evidence>
<organism evidence="1 2">
    <name type="scientific">Candidatus Gottesmanbacteria bacterium GW2011_GWC2_39_8</name>
    <dbReference type="NCBI Taxonomy" id="1618450"/>
    <lineage>
        <taxon>Bacteria</taxon>
        <taxon>Candidatus Gottesmaniibacteriota</taxon>
    </lineage>
</organism>
<dbReference type="AlphaFoldDB" id="A0A0G0PYU8"/>
<accession>A0A0G0PYU8</accession>
<reference evidence="1 2" key="1">
    <citation type="journal article" date="2015" name="Nature">
        <title>rRNA introns, odd ribosomes, and small enigmatic genomes across a large radiation of phyla.</title>
        <authorList>
            <person name="Brown C.T."/>
            <person name="Hug L.A."/>
            <person name="Thomas B.C."/>
            <person name="Sharon I."/>
            <person name="Castelle C.J."/>
            <person name="Singh A."/>
            <person name="Wilkins M.J."/>
            <person name="Williams K.H."/>
            <person name="Banfield J.F."/>
        </authorList>
    </citation>
    <scope>NUCLEOTIDE SEQUENCE [LARGE SCALE GENOMIC DNA]</scope>
</reference>